<dbReference type="RefSeq" id="WP_307250920.1">
    <property type="nucleotide sequence ID" value="NZ_JAUSQZ010000001.1"/>
</dbReference>
<name>A0ABT9PH66_9ACTN</name>
<dbReference type="PANTHER" id="PTHR46120:SF1">
    <property type="entry name" value="HCY-BINDING DOMAIN-CONTAINING PROTEIN"/>
    <property type="match status" value="1"/>
</dbReference>
<feature type="binding site" evidence="7">
    <location>
        <position position="294"/>
    </location>
    <ligand>
        <name>Zn(2+)</name>
        <dbReference type="ChEBI" id="CHEBI:29105"/>
    </ligand>
</feature>
<evidence type="ECO:0000256" key="7">
    <source>
        <dbReference type="PROSITE-ProRule" id="PRU00333"/>
    </source>
</evidence>
<keyword evidence="4 7" id="KW-0808">Transferase</keyword>
<feature type="binding site" evidence="7">
    <location>
        <position position="295"/>
    </location>
    <ligand>
        <name>Zn(2+)</name>
        <dbReference type="ChEBI" id="CHEBI:29105"/>
    </ligand>
</feature>
<proteinExistence type="predicted"/>
<gene>
    <name evidence="9" type="ORF">J2S57_007039</name>
</gene>
<keyword evidence="6 7" id="KW-0862">Zinc</keyword>
<evidence type="ECO:0000256" key="2">
    <source>
        <dbReference type="ARBA" id="ARBA00005137"/>
    </source>
</evidence>
<dbReference type="GO" id="GO:0032259">
    <property type="term" value="P:methylation"/>
    <property type="evidence" value="ECO:0007669"/>
    <property type="project" value="UniProtKB-KW"/>
</dbReference>
<dbReference type="InterPro" id="IPR003726">
    <property type="entry name" value="HCY_dom"/>
</dbReference>
<accession>A0ABT9PH66</accession>
<dbReference type="PANTHER" id="PTHR46120">
    <property type="entry name" value="BETAINE--HOMOCYSTEINE S-METHYLTRANSFERASE 1"/>
    <property type="match status" value="1"/>
</dbReference>
<dbReference type="InterPro" id="IPR017226">
    <property type="entry name" value="BHMT-like"/>
</dbReference>
<keyword evidence="5 7" id="KW-0479">Metal-binding</keyword>
<organism evidence="9 10">
    <name type="scientific">Kineosporia succinea</name>
    <dbReference type="NCBI Taxonomy" id="84632"/>
    <lineage>
        <taxon>Bacteria</taxon>
        <taxon>Bacillati</taxon>
        <taxon>Actinomycetota</taxon>
        <taxon>Actinomycetes</taxon>
        <taxon>Kineosporiales</taxon>
        <taxon>Kineosporiaceae</taxon>
        <taxon>Kineosporia</taxon>
    </lineage>
</organism>
<dbReference type="Gene3D" id="3.20.20.330">
    <property type="entry name" value="Homocysteine-binding-like domain"/>
    <property type="match status" value="1"/>
</dbReference>
<comment type="pathway">
    <text evidence="2">Amino-acid biosynthesis; L-methionine biosynthesis via de novo pathway; L-methionine from L-homocysteine (BhmT route): step 1/1.</text>
</comment>
<evidence type="ECO:0000256" key="5">
    <source>
        <dbReference type="ARBA" id="ARBA00022723"/>
    </source>
</evidence>
<dbReference type="SUPFAM" id="SSF82282">
    <property type="entry name" value="Homocysteine S-methyltransferase"/>
    <property type="match status" value="1"/>
</dbReference>
<reference evidence="9 10" key="1">
    <citation type="submission" date="2023-07" db="EMBL/GenBank/DDBJ databases">
        <title>Sequencing the genomes of 1000 actinobacteria strains.</title>
        <authorList>
            <person name="Klenk H.-P."/>
        </authorList>
    </citation>
    <scope>NUCLEOTIDE SEQUENCE [LARGE SCALE GENOMIC DNA]</scope>
    <source>
        <strain evidence="9 10">DSM 44388</strain>
    </source>
</reference>
<dbReference type="EMBL" id="JAUSQZ010000001">
    <property type="protein sequence ID" value="MDP9831290.1"/>
    <property type="molecule type" value="Genomic_DNA"/>
</dbReference>
<dbReference type="EC" id="2.1.1.5" evidence="9"/>
<evidence type="ECO:0000256" key="3">
    <source>
        <dbReference type="ARBA" id="ARBA00022603"/>
    </source>
</evidence>
<evidence type="ECO:0000256" key="4">
    <source>
        <dbReference type="ARBA" id="ARBA00022679"/>
    </source>
</evidence>
<evidence type="ECO:0000313" key="10">
    <source>
        <dbReference type="Proteomes" id="UP001235712"/>
    </source>
</evidence>
<sequence>MTRPSSRTFTERLADGVMIGAEGYVFELERRGYIKAGPFVPEVILDEPEALRQLHREFLRAGADVMVALTYYAHRQKLKDVGRDGQLEELNRAAVRIANEVAAEGGALVAGNICNTWSYDPANPVASGAVVREQYREQLTWAVDEGIDFVIAETNDFVGEALIGLEVCQELNLPAVVTFASVQPGKTYDDHDYIDACKRLADAGASVVGFNCSRGPETMQPMLEKLRAAVDIPIAAQPVPYRTDAATPAFESLTSAGGGRAFPIALEPFAHTRFEMAEWARRAADLGVQYVGICCGGAPHHVRAMAEALGRTTPASRYSPALDLHPVLGTPADTSAQGVMGDWSAAPV</sequence>
<dbReference type="InterPro" id="IPR036589">
    <property type="entry name" value="HCY_dom_sf"/>
</dbReference>
<protein>
    <submittedName>
        <fullName evidence="9">Betaine-homocysteine S-methyltransferase</fullName>
        <ecNumber evidence="9">2.1.1.5</ecNumber>
    </submittedName>
</protein>
<feature type="binding site" evidence="7">
    <location>
        <position position="212"/>
    </location>
    <ligand>
        <name>Zn(2+)</name>
        <dbReference type="ChEBI" id="CHEBI:29105"/>
    </ligand>
</feature>
<comment type="caution">
    <text evidence="9">The sequence shown here is derived from an EMBL/GenBank/DDBJ whole genome shotgun (WGS) entry which is preliminary data.</text>
</comment>
<dbReference type="GO" id="GO:0047150">
    <property type="term" value="F:betaine-homocysteine S-methyltransferase activity"/>
    <property type="evidence" value="ECO:0007669"/>
    <property type="project" value="UniProtKB-EC"/>
</dbReference>
<evidence type="ECO:0000256" key="6">
    <source>
        <dbReference type="ARBA" id="ARBA00022833"/>
    </source>
</evidence>
<dbReference type="Proteomes" id="UP001235712">
    <property type="component" value="Unassembled WGS sequence"/>
</dbReference>
<evidence type="ECO:0000259" key="8">
    <source>
        <dbReference type="PROSITE" id="PS50970"/>
    </source>
</evidence>
<dbReference type="PROSITE" id="PS50970">
    <property type="entry name" value="HCY"/>
    <property type="match status" value="1"/>
</dbReference>
<dbReference type="InterPro" id="IPR051524">
    <property type="entry name" value="BHMT"/>
</dbReference>
<keyword evidence="10" id="KW-1185">Reference proteome</keyword>
<dbReference type="PIRSF" id="PIRSF037505">
    <property type="entry name" value="Betaine_HMT"/>
    <property type="match status" value="1"/>
</dbReference>
<evidence type="ECO:0000313" key="9">
    <source>
        <dbReference type="EMBL" id="MDP9831290.1"/>
    </source>
</evidence>
<dbReference type="Pfam" id="PF02574">
    <property type="entry name" value="S-methyl_trans"/>
    <property type="match status" value="1"/>
</dbReference>
<evidence type="ECO:0000256" key="1">
    <source>
        <dbReference type="ARBA" id="ARBA00001947"/>
    </source>
</evidence>
<feature type="domain" description="Hcy-binding" evidence="8">
    <location>
        <begin position="6"/>
        <end position="309"/>
    </location>
</feature>
<comment type="cofactor">
    <cofactor evidence="1 7">
        <name>Zn(2+)</name>
        <dbReference type="ChEBI" id="CHEBI:29105"/>
    </cofactor>
</comment>
<keyword evidence="3 7" id="KW-0489">Methyltransferase</keyword>